<evidence type="ECO:0000313" key="7">
    <source>
        <dbReference type="Proteomes" id="UP000546324"/>
    </source>
</evidence>
<evidence type="ECO:0000256" key="1">
    <source>
        <dbReference type="ARBA" id="ARBA00023015"/>
    </source>
</evidence>
<dbReference type="InterPro" id="IPR020449">
    <property type="entry name" value="Tscrpt_reg_AraC-type_HTH"/>
</dbReference>
<keyword evidence="2 6" id="KW-0238">DNA-binding</keyword>
<dbReference type="GO" id="GO:0003700">
    <property type="term" value="F:DNA-binding transcription factor activity"/>
    <property type="evidence" value="ECO:0007669"/>
    <property type="project" value="InterPro"/>
</dbReference>
<gene>
    <name evidence="6" type="ORF">BKA00_002393</name>
</gene>
<name>A0A7X0KYU3_9ACTN</name>
<dbReference type="AlphaFoldDB" id="A0A7X0KYU3"/>
<dbReference type="Pfam" id="PF14525">
    <property type="entry name" value="AraC_binding_2"/>
    <property type="match status" value="1"/>
</dbReference>
<dbReference type="Pfam" id="PF12833">
    <property type="entry name" value="HTH_18"/>
    <property type="match status" value="1"/>
</dbReference>
<proteinExistence type="predicted"/>
<feature type="domain" description="HTH araC/xylS-type" evidence="5">
    <location>
        <begin position="214"/>
        <end position="315"/>
    </location>
</feature>
<feature type="compositionally biased region" description="Basic and acidic residues" evidence="4">
    <location>
        <begin position="310"/>
        <end position="327"/>
    </location>
</feature>
<evidence type="ECO:0000256" key="3">
    <source>
        <dbReference type="ARBA" id="ARBA00023163"/>
    </source>
</evidence>
<evidence type="ECO:0000259" key="5">
    <source>
        <dbReference type="PROSITE" id="PS01124"/>
    </source>
</evidence>
<dbReference type="RefSeq" id="WP_221493112.1">
    <property type="nucleotide sequence ID" value="NZ_JACHMQ010000001.1"/>
</dbReference>
<protein>
    <submittedName>
        <fullName evidence="6">AraC-like DNA-binding protein</fullName>
    </submittedName>
</protein>
<dbReference type="SMART" id="SM00342">
    <property type="entry name" value="HTH_ARAC"/>
    <property type="match status" value="1"/>
</dbReference>
<dbReference type="InterPro" id="IPR035418">
    <property type="entry name" value="AraC-bd_2"/>
</dbReference>
<feature type="region of interest" description="Disordered" evidence="4">
    <location>
        <begin position="308"/>
        <end position="327"/>
    </location>
</feature>
<dbReference type="GO" id="GO:0043565">
    <property type="term" value="F:sequence-specific DNA binding"/>
    <property type="evidence" value="ECO:0007669"/>
    <property type="project" value="InterPro"/>
</dbReference>
<sequence>MHRTEDFPPAERFDRWREWMGRTHAPVELSSEYAADFRARQRTLMLGAVTVWPSTVQPLLSRRTAKLIRRSDPETYNLTLVLEGTAHADWGDRDAEYRPYDLHSQNSWRPCAVQVGQHDQSVRCVGVEIPRDLLALPRRSADRAIGRPLSAREGVGALLGDFLVRLSSDTAAYRATDGPRLGAVLTDLVSALFAHALESARDLSPEAHRRTLTLSIRSFIARNLHDPELTPSVVAAAHHISTSHLYRLFQEEDATVGALIRRERLDRARRDLADPAQHGVPVHEIAARWGFTHHSAFTRAFRAAYGTSPSDHRQAEHHESQCRAVEP</sequence>
<dbReference type="PANTHER" id="PTHR46796:SF6">
    <property type="entry name" value="ARAC SUBFAMILY"/>
    <property type="match status" value="1"/>
</dbReference>
<dbReference type="InterPro" id="IPR018062">
    <property type="entry name" value="HTH_AraC-typ_CS"/>
</dbReference>
<evidence type="ECO:0000256" key="2">
    <source>
        <dbReference type="ARBA" id="ARBA00023125"/>
    </source>
</evidence>
<dbReference type="Proteomes" id="UP000546324">
    <property type="component" value="Unassembled WGS sequence"/>
</dbReference>
<dbReference type="PRINTS" id="PR00032">
    <property type="entry name" value="HTHARAC"/>
</dbReference>
<dbReference type="PROSITE" id="PS01124">
    <property type="entry name" value="HTH_ARAC_FAMILY_2"/>
    <property type="match status" value="1"/>
</dbReference>
<dbReference type="InterPro" id="IPR050204">
    <property type="entry name" value="AraC_XylS_family_regulators"/>
</dbReference>
<dbReference type="PANTHER" id="PTHR46796">
    <property type="entry name" value="HTH-TYPE TRANSCRIPTIONAL ACTIVATOR RHAS-RELATED"/>
    <property type="match status" value="1"/>
</dbReference>
<organism evidence="6 7">
    <name type="scientific">Actinomadura coerulea</name>
    <dbReference type="NCBI Taxonomy" id="46159"/>
    <lineage>
        <taxon>Bacteria</taxon>
        <taxon>Bacillati</taxon>
        <taxon>Actinomycetota</taxon>
        <taxon>Actinomycetes</taxon>
        <taxon>Streptosporangiales</taxon>
        <taxon>Thermomonosporaceae</taxon>
        <taxon>Actinomadura</taxon>
    </lineage>
</organism>
<evidence type="ECO:0000313" key="6">
    <source>
        <dbReference type="EMBL" id="MBB6395479.1"/>
    </source>
</evidence>
<keyword evidence="7" id="KW-1185">Reference proteome</keyword>
<dbReference type="InterPro" id="IPR018060">
    <property type="entry name" value="HTH_AraC"/>
</dbReference>
<dbReference type="InterPro" id="IPR009057">
    <property type="entry name" value="Homeodomain-like_sf"/>
</dbReference>
<dbReference type="EMBL" id="JACHMQ010000001">
    <property type="protein sequence ID" value="MBB6395479.1"/>
    <property type="molecule type" value="Genomic_DNA"/>
</dbReference>
<reference evidence="6 7" key="1">
    <citation type="submission" date="2020-08" db="EMBL/GenBank/DDBJ databases">
        <title>Sequencing the genomes of 1000 actinobacteria strains.</title>
        <authorList>
            <person name="Klenk H.-P."/>
        </authorList>
    </citation>
    <scope>NUCLEOTIDE SEQUENCE [LARGE SCALE GENOMIC DNA]</scope>
    <source>
        <strain evidence="6 7">DSM 43675</strain>
    </source>
</reference>
<comment type="caution">
    <text evidence="6">The sequence shown here is derived from an EMBL/GenBank/DDBJ whole genome shotgun (WGS) entry which is preliminary data.</text>
</comment>
<dbReference type="SUPFAM" id="SSF46689">
    <property type="entry name" value="Homeodomain-like"/>
    <property type="match status" value="1"/>
</dbReference>
<accession>A0A7X0KYU3</accession>
<keyword evidence="1" id="KW-0805">Transcription regulation</keyword>
<keyword evidence="3" id="KW-0804">Transcription</keyword>
<dbReference type="PROSITE" id="PS00041">
    <property type="entry name" value="HTH_ARAC_FAMILY_1"/>
    <property type="match status" value="1"/>
</dbReference>
<evidence type="ECO:0000256" key="4">
    <source>
        <dbReference type="SAM" id="MobiDB-lite"/>
    </source>
</evidence>
<dbReference type="Gene3D" id="1.10.10.60">
    <property type="entry name" value="Homeodomain-like"/>
    <property type="match status" value="1"/>
</dbReference>